<keyword evidence="2" id="KW-0732">Signal</keyword>
<dbReference type="InterPro" id="IPR001322">
    <property type="entry name" value="Lamin_tail_dom"/>
</dbReference>
<dbReference type="NCBIfam" id="NF038128">
    <property type="entry name" value="choice_anch_J"/>
    <property type="match status" value="1"/>
</dbReference>
<organism evidence="4 5">
    <name type="scientific">Flavobacterium granuli</name>
    <dbReference type="NCBI Taxonomy" id="280093"/>
    <lineage>
        <taxon>Bacteria</taxon>
        <taxon>Pseudomonadati</taxon>
        <taxon>Bacteroidota</taxon>
        <taxon>Flavobacteriia</taxon>
        <taxon>Flavobacteriales</taxon>
        <taxon>Flavobacteriaceae</taxon>
        <taxon>Flavobacterium</taxon>
    </lineage>
</organism>
<dbReference type="RefSeq" id="WP_310007677.1">
    <property type="nucleotide sequence ID" value="NZ_JAVDTX010000006.1"/>
</dbReference>
<gene>
    <name evidence="4" type="ORF">J2W95_002643</name>
</gene>
<dbReference type="EMBL" id="JAVDTX010000006">
    <property type="protein sequence ID" value="MDR6845932.1"/>
    <property type="molecule type" value="Genomic_DNA"/>
</dbReference>
<evidence type="ECO:0000313" key="4">
    <source>
        <dbReference type="EMBL" id="MDR6845932.1"/>
    </source>
</evidence>
<protein>
    <recommendedName>
        <fullName evidence="3">LTD domain-containing protein</fullName>
    </recommendedName>
</protein>
<dbReference type="Pfam" id="PF00932">
    <property type="entry name" value="LTD"/>
    <property type="match status" value="1"/>
</dbReference>
<feature type="chain" id="PRO_5045999740" description="LTD domain-containing protein" evidence="2">
    <location>
        <begin position="23"/>
        <end position="898"/>
    </location>
</feature>
<dbReference type="SUPFAM" id="SSF49265">
    <property type="entry name" value="Fibronectin type III"/>
    <property type="match status" value="1"/>
</dbReference>
<evidence type="ECO:0000256" key="2">
    <source>
        <dbReference type="SAM" id="SignalP"/>
    </source>
</evidence>
<feature type="signal peptide" evidence="2">
    <location>
        <begin position="1"/>
        <end position="22"/>
    </location>
</feature>
<dbReference type="InterPro" id="IPR013783">
    <property type="entry name" value="Ig-like_fold"/>
</dbReference>
<evidence type="ECO:0000259" key="3">
    <source>
        <dbReference type="PROSITE" id="PS51841"/>
    </source>
</evidence>
<comment type="caution">
    <text evidence="4">The sequence shown here is derived from an EMBL/GenBank/DDBJ whole genome shotgun (WGS) entry which is preliminary data.</text>
</comment>
<proteinExistence type="predicted"/>
<keyword evidence="5" id="KW-1185">Reference proteome</keyword>
<evidence type="ECO:0000256" key="1">
    <source>
        <dbReference type="SAM" id="MobiDB-lite"/>
    </source>
</evidence>
<reference evidence="4 5" key="1">
    <citation type="submission" date="2023-07" db="EMBL/GenBank/DDBJ databases">
        <title>Sorghum-associated microbial communities from plants grown in Nebraska, USA.</title>
        <authorList>
            <person name="Schachtman D."/>
        </authorList>
    </citation>
    <scope>NUCLEOTIDE SEQUENCE [LARGE SCALE GENOMIC DNA]</scope>
    <source>
        <strain evidence="4 5">BE124</strain>
    </source>
</reference>
<accession>A0ABU1S4I1</accession>
<feature type="region of interest" description="Disordered" evidence="1">
    <location>
        <begin position="830"/>
        <end position="853"/>
    </location>
</feature>
<dbReference type="Gene3D" id="2.60.40.10">
    <property type="entry name" value="Immunoglobulins"/>
    <property type="match status" value="1"/>
</dbReference>
<dbReference type="SUPFAM" id="SSF74853">
    <property type="entry name" value="Lamin A/C globular tail domain"/>
    <property type="match status" value="1"/>
</dbReference>
<name>A0ABU1S4I1_9FLAO</name>
<dbReference type="Proteomes" id="UP001261871">
    <property type="component" value="Unassembled WGS sequence"/>
</dbReference>
<dbReference type="PROSITE" id="PS51841">
    <property type="entry name" value="LTD"/>
    <property type="match status" value="1"/>
</dbReference>
<dbReference type="InterPro" id="IPR036116">
    <property type="entry name" value="FN3_sf"/>
</dbReference>
<feature type="domain" description="LTD" evidence="3">
    <location>
        <begin position="633"/>
        <end position="831"/>
    </location>
</feature>
<evidence type="ECO:0000313" key="5">
    <source>
        <dbReference type="Proteomes" id="UP001261871"/>
    </source>
</evidence>
<sequence>MKKQYLLIILICISGLRTQAQLQISSAGTNYLITFDGNMAGVNNGAFQGTGFSPSPAAGQLNSNAWATTGMSEGNSDFGATKTSGVFAKGISVGGVVDGGFYAFDIDEKNNTINYALGFQPTQNDFTPGTITLKIENTTGQYIEAINLAFKIWNFNDFDYSTKLSFSYSYDNITFVDVSVLNYSSPAVFVADPFKGGAKWESSLIGTVINDLAVPNNGFIYLRWTTDDLNALTTESRDEIALDDINVAVSTVVNPAPLIENVVYTPYPTTSDAITVTADVSDLNGTVSSVILKYGTSTGLYTATPLMTNSSGNQYTYTIPANTFINNSSVFFAIEASDNASAIRISNEYSLNIRNAVTTTLPYNQPFTINLADCFTFSVKGNTKNWYWYEENKGGKRQFAEVTGYNSGDEEEDWLILPGITVSNSINEVIDFWTHYNFGVDGVGTFDLLYSFDYPGTGSPNGYTWNVLSFQKPTEKQQWYFSEQVVLPPGDGNVYLAFRYANPNRDYPTWRVDDINIHLGSAVPEPTNHPANFTAIASNGSTIYTTWTDAIGANLPSGYHIKMNKTGIFTPPVDGSAEEVDDDLSDGEGKINVFTGYQKSTWTGLLPSTTYYFIIYPYSNTGDLIDYKTDGSPPTTFAITTAGSTAQPGDVIFTEFMAAPGSVTDSYGEWFEIFNTTNAPINLDGWVIESSDGVINVQHTIVSDPPLMIPAKGFLVLGLNSDVLTNGGVPVNYEYDKIFMSNTDDYLRIRTDTQTEMDFIDWSETAVWGIRTGQTLIFIAESLSADNNDGNNWIPSLIREKGYSNSTQADLGSPGTNGLFQNLIESTTWTGTGNWSEGNKPGQTNWSNGSPGSNVQVTLQGTSTVDFPLVFPAKCGKLIIDPSIGNLIIPPGKALSTK</sequence>
<dbReference type="InterPro" id="IPR036415">
    <property type="entry name" value="Lamin_tail_dom_sf"/>
</dbReference>